<protein>
    <recommendedName>
        <fullName evidence="2">ShKT domain-containing protein</fullName>
    </recommendedName>
</protein>
<proteinExistence type="predicted"/>
<evidence type="ECO:0000313" key="3">
    <source>
        <dbReference type="EMBL" id="CAG2206718.1"/>
    </source>
</evidence>
<gene>
    <name evidence="3" type="ORF">MEDL_21044</name>
</gene>
<evidence type="ECO:0000256" key="1">
    <source>
        <dbReference type="PROSITE-ProRule" id="PRU01005"/>
    </source>
</evidence>
<organism evidence="3 4">
    <name type="scientific">Mytilus edulis</name>
    <name type="common">Blue mussel</name>
    <dbReference type="NCBI Taxonomy" id="6550"/>
    <lineage>
        <taxon>Eukaryota</taxon>
        <taxon>Metazoa</taxon>
        <taxon>Spiralia</taxon>
        <taxon>Lophotrochozoa</taxon>
        <taxon>Mollusca</taxon>
        <taxon>Bivalvia</taxon>
        <taxon>Autobranchia</taxon>
        <taxon>Pteriomorphia</taxon>
        <taxon>Mytilida</taxon>
        <taxon>Mytiloidea</taxon>
        <taxon>Mytilidae</taxon>
        <taxon>Mytilinae</taxon>
        <taxon>Mytilus</taxon>
    </lineage>
</organism>
<dbReference type="CDD" id="cd00117">
    <property type="entry name" value="TFP"/>
    <property type="match status" value="1"/>
</dbReference>
<name>A0A8S3RJ47_MYTED</name>
<dbReference type="OrthoDB" id="6145273at2759"/>
<dbReference type="Proteomes" id="UP000683360">
    <property type="component" value="Unassembled WGS sequence"/>
</dbReference>
<evidence type="ECO:0000259" key="2">
    <source>
        <dbReference type="PROSITE" id="PS51670"/>
    </source>
</evidence>
<feature type="domain" description="ShKT" evidence="2">
    <location>
        <begin position="132"/>
        <end position="166"/>
    </location>
</feature>
<sequence length="362" mass="39584">MVFWLQGPEIQLCAHTLLQDPNQGNADLSCFCNNEKCMLELVELLIFRALANGAVSTQSSHVLDCLGTRCSIGQVTFGCSSHTLPCYCKRDDCIATAKTIRPTTTTSATLVKSTTITTPVQHTVKTTENPLCVDNDNRCALYKDSLCHATAHTYVVATCAKTCNKCDEYIGKVYVVATCAKTCNKCDEYIGKVYVVATCAKTCNKCDEYIATLKTKTITTHRPLLNAQSTSSVTTSNPSTARQTKCHTCGNIDSLTPCSTDEVYRNLTSPCQTGQDFCMTDVLTDNFGKEHIFKGCVTEQTCHAKWTNNSAKLDYCTQYGTVNNHNVHECHFCCHGDGCNSNIKPSTLSLVKPKLASLFVGK</sequence>
<dbReference type="AlphaFoldDB" id="A0A8S3RJ47"/>
<reference evidence="3" key="1">
    <citation type="submission" date="2021-03" db="EMBL/GenBank/DDBJ databases">
        <authorList>
            <person name="Bekaert M."/>
        </authorList>
    </citation>
    <scope>NUCLEOTIDE SEQUENCE</scope>
</reference>
<dbReference type="InterPro" id="IPR045860">
    <property type="entry name" value="Snake_toxin-like_sf"/>
</dbReference>
<feature type="disulfide bond" evidence="1">
    <location>
        <begin position="132"/>
        <end position="166"/>
    </location>
</feature>
<dbReference type="InterPro" id="IPR003582">
    <property type="entry name" value="ShKT_dom"/>
</dbReference>
<evidence type="ECO:0000313" key="4">
    <source>
        <dbReference type="Proteomes" id="UP000683360"/>
    </source>
</evidence>
<comment type="caution">
    <text evidence="1">Lacks conserved residue(s) required for the propagation of feature annotation.</text>
</comment>
<dbReference type="SUPFAM" id="SSF57302">
    <property type="entry name" value="Snake toxin-like"/>
    <property type="match status" value="1"/>
</dbReference>
<keyword evidence="4" id="KW-1185">Reference proteome</keyword>
<comment type="caution">
    <text evidence="3">The sequence shown here is derived from an EMBL/GenBank/DDBJ whole genome shotgun (WGS) entry which is preliminary data.</text>
</comment>
<dbReference type="EMBL" id="CAJPWZ010001060">
    <property type="protein sequence ID" value="CAG2206718.1"/>
    <property type="molecule type" value="Genomic_DNA"/>
</dbReference>
<keyword evidence="1" id="KW-1015">Disulfide bond</keyword>
<accession>A0A8S3RJ47</accession>
<dbReference type="PROSITE" id="PS51670">
    <property type="entry name" value="SHKT"/>
    <property type="match status" value="1"/>
</dbReference>